<comment type="caution">
    <text evidence="2">The sequence shown here is derived from an EMBL/GenBank/DDBJ whole genome shotgun (WGS) entry which is preliminary data.</text>
</comment>
<proteinExistence type="predicted"/>
<gene>
    <name evidence="2" type="ORF">Fot_42313</name>
</gene>
<evidence type="ECO:0000256" key="1">
    <source>
        <dbReference type="SAM" id="MobiDB-lite"/>
    </source>
</evidence>
<feature type="region of interest" description="Disordered" evidence="1">
    <location>
        <begin position="1"/>
        <end position="38"/>
    </location>
</feature>
<evidence type="ECO:0000313" key="3">
    <source>
        <dbReference type="Proteomes" id="UP001604277"/>
    </source>
</evidence>
<name>A0ABD1RKT4_9LAMI</name>
<keyword evidence="3" id="KW-1185">Reference proteome</keyword>
<dbReference type="AlphaFoldDB" id="A0ABD1RKT4"/>
<organism evidence="2 3">
    <name type="scientific">Forsythia ovata</name>
    <dbReference type="NCBI Taxonomy" id="205694"/>
    <lineage>
        <taxon>Eukaryota</taxon>
        <taxon>Viridiplantae</taxon>
        <taxon>Streptophyta</taxon>
        <taxon>Embryophyta</taxon>
        <taxon>Tracheophyta</taxon>
        <taxon>Spermatophyta</taxon>
        <taxon>Magnoliopsida</taxon>
        <taxon>eudicotyledons</taxon>
        <taxon>Gunneridae</taxon>
        <taxon>Pentapetalae</taxon>
        <taxon>asterids</taxon>
        <taxon>lamiids</taxon>
        <taxon>Lamiales</taxon>
        <taxon>Oleaceae</taxon>
        <taxon>Forsythieae</taxon>
        <taxon>Forsythia</taxon>
    </lineage>
</organism>
<dbReference type="Proteomes" id="UP001604277">
    <property type="component" value="Unassembled WGS sequence"/>
</dbReference>
<reference evidence="3" key="1">
    <citation type="submission" date="2024-07" db="EMBL/GenBank/DDBJ databases">
        <title>Two chromosome-level genome assemblies of Korean endemic species Abeliophyllum distichum and Forsythia ovata (Oleaceae).</title>
        <authorList>
            <person name="Jang H."/>
        </authorList>
    </citation>
    <scope>NUCLEOTIDE SEQUENCE [LARGE SCALE GENOMIC DNA]</scope>
</reference>
<sequence>MNVFENAYENSKEHRRITDGSYAASAAPNPDYVSTPKFNQKTLPNKSVWRSFGMISIHGSPRKVVRSLSGREEDSSMDNSSPITTYAKDLDQAVVVVVMIQMVVSDGLSSVAVRR</sequence>
<evidence type="ECO:0000313" key="2">
    <source>
        <dbReference type="EMBL" id="KAL2489021.1"/>
    </source>
</evidence>
<protein>
    <submittedName>
        <fullName evidence="2">Uncharacterized protein</fullName>
    </submittedName>
</protein>
<accession>A0ABD1RKT4</accession>
<dbReference type="EMBL" id="JBFOLJ010000012">
    <property type="protein sequence ID" value="KAL2489021.1"/>
    <property type="molecule type" value="Genomic_DNA"/>
</dbReference>